<feature type="compositionally biased region" description="Basic and acidic residues" evidence="7">
    <location>
        <begin position="201"/>
        <end position="214"/>
    </location>
</feature>
<feature type="compositionally biased region" description="Polar residues" evidence="7">
    <location>
        <begin position="458"/>
        <end position="470"/>
    </location>
</feature>
<evidence type="ECO:0000256" key="7">
    <source>
        <dbReference type="SAM" id="MobiDB-lite"/>
    </source>
</evidence>
<protein>
    <recommendedName>
        <fullName evidence="8">C2H2-type domain-containing protein</fullName>
    </recommendedName>
</protein>
<dbReference type="AlphaFoldDB" id="A0A2B7ZEH0"/>
<dbReference type="STRING" id="73230.A0A2B7ZEH0"/>
<feature type="domain" description="C2H2-type" evidence="8">
    <location>
        <begin position="379"/>
        <end position="405"/>
    </location>
</feature>
<dbReference type="Pfam" id="PF00096">
    <property type="entry name" value="zf-C2H2"/>
    <property type="match status" value="4"/>
</dbReference>
<dbReference type="FunFam" id="3.30.160.60:FF:002157">
    <property type="entry name" value="Transcription factor"/>
    <property type="match status" value="1"/>
</dbReference>
<dbReference type="SMART" id="SM00355">
    <property type="entry name" value="ZnF_C2H2"/>
    <property type="match status" value="4"/>
</dbReference>
<evidence type="ECO:0000256" key="1">
    <source>
        <dbReference type="ARBA" id="ARBA00022723"/>
    </source>
</evidence>
<dbReference type="EMBL" id="PDND01000122">
    <property type="protein sequence ID" value="PGH31583.1"/>
    <property type="molecule type" value="Genomic_DNA"/>
</dbReference>
<feature type="region of interest" description="Disordered" evidence="7">
    <location>
        <begin position="35"/>
        <end position="55"/>
    </location>
</feature>
<feature type="compositionally biased region" description="Basic and acidic residues" evidence="7">
    <location>
        <begin position="475"/>
        <end position="484"/>
    </location>
</feature>
<dbReference type="FunFam" id="3.30.160.60:FF:000072">
    <property type="entry name" value="zinc finger protein 143 isoform X1"/>
    <property type="match status" value="1"/>
</dbReference>
<evidence type="ECO:0000259" key="8">
    <source>
        <dbReference type="PROSITE" id="PS50157"/>
    </source>
</evidence>
<proteinExistence type="predicted"/>
<organism evidence="9 10">
    <name type="scientific">[Emmonsia] crescens</name>
    <dbReference type="NCBI Taxonomy" id="73230"/>
    <lineage>
        <taxon>Eukaryota</taxon>
        <taxon>Fungi</taxon>
        <taxon>Dikarya</taxon>
        <taxon>Ascomycota</taxon>
        <taxon>Pezizomycotina</taxon>
        <taxon>Eurotiomycetes</taxon>
        <taxon>Eurotiomycetidae</taxon>
        <taxon>Onygenales</taxon>
        <taxon>Ajellomycetaceae</taxon>
        <taxon>Emergomyces</taxon>
    </lineage>
</organism>
<feature type="domain" description="C2H2-type" evidence="8">
    <location>
        <begin position="321"/>
        <end position="350"/>
    </location>
</feature>
<dbReference type="FunFam" id="3.30.160.60:FF:000176">
    <property type="entry name" value="zinc finger protein 70"/>
    <property type="match status" value="1"/>
</dbReference>
<evidence type="ECO:0000256" key="2">
    <source>
        <dbReference type="ARBA" id="ARBA00022737"/>
    </source>
</evidence>
<dbReference type="FunFam" id="3.30.160.60:FF:000100">
    <property type="entry name" value="Zinc finger 45-like"/>
    <property type="match status" value="1"/>
</dbReference>
<dbReference type="GO" id="GO:0000978">
    <property type="term" value="F:RNA polymerase II cis-regulatory region sequence-specific DNA binding"/>
    <property type="evidence" value="ECO:0007669"/>
    <property type="project" value="UniProtKB-ARBA"/>
</dbReference>
<dbReference type="InterPro" id="IPR036236">
    <property type="entry name" value="Znf_C2H2_sf"/>
</dbReference>
<dbReference type="InterPro" id="IPR013087">
    <property type="entry name" value="Znf_C2H2_type"/>
</dbReference>
<keyword evidence="1" id="KW-0479">Metal-binding</keyword>
<keyword evidence="5" id="KW-0539">Nucleus</keyword>
<keyword evidence="10" id="KW-1185">Reference proteome</keyword>
<dbReference type="SUPFAM" id="SSF57667">
    <property type="entry name" value="beta-beta-alpha zinc fingers"/>
    <property type="match status" value="2"/>
</dbReference>
<feature type="domain" description="C2H2-type" evidence="8">
    <location>
        <begin position="291"/>
        <end position="320"/>
    </location>
</feature>
<evidence type="ECO:0000256" key="3">
    <source>
        <dbReference type="ARBA" id="ARBA00022771"/>
    </source>
</evidence>
<dbReference type="PROSITE" id="PS50157">
    <property type="entry name" value="ZINC_FINGER_C2H2_2"/>
    <property type="match status" value="4"/>
</dbReference>
<dbReference type="PROSITE" id="PS00028">
    <property type="entry name" value="ZINC_FINGER_C2H2_1"/>
    <property type="match status" value="4"/>
</dbReference>
<evidence type="ECO:0000256" key="5">
    <source>
        <dbReference type="ARBA" id="ARBA00023242"/>
    </source>
</evidence>
<feature type="region of interest" description="Disordered" evidence="7">
    <location>
        <begin position="169"/>
        <end position="214"/>
    </location>
</feature>
<dbReference type="PANTHER" id="PTHR23235:SF142">
    <property type="entry name" value="ZINC FINGER PROTEIN 384"/>
    <property type="match status" value="1"/>
</dbReference>
<gene>
    <name evidence="9" type="ORF">GX50_05621</name>
</gene>
<dbReference type="VEuPathDB" id="FungiDB:EMCG_04706"/>
<dbReference type="GO" id="GO:0008270">
    <property type="term" value="F:zinc ion binding"/>
    <property type="evidence" value="ECO:0007669"/>
    <property type="project" value="UniProtKB-KW"/>
</dbReference>
<feature type="region of interest" description="Disordered" evidence="7">
    <location>
        <begin position="443"/>
        <end position="511"/>
    </location>
</feature>
<feature type="domain" description="C2H2-type" evidence="8">
    <location>
        <begin position="351"/>
        <end position="378"/>
    </location>
</feature>
<evidence type="ECO:0000256" key="4">
    <source>
        <dbReference type="ARBA" id="ARBA00022833"/>
    </source>
</evidence>
<keyword evidence="2" id="KW-0677">Repeat</keyword>
<keyword evidence="3 6" id="KW-0863">Zinc-finger</keyword>
<keyword evidence="4" id="KW-0862">Zinc</keyword>
<name>A0A2B7ZEH0_9EURO</name>
<dbReference type="GO" id="GO:0000981">
    <property type="term" value="F:DNA-binding transcription factor activity, RNA polymerase II-specific"/>
    <property type="evidence" value="ECO:0007669"/>
    <property type="project" value="UniProtKB-ARBA"/>
</dbReference>
<evidence type="ECO:0000313" key="10">
    <source>
        <dbReference type="Proteomes" id="UP000226031"/>
    </source>
</evidence>
<reference evidence="9 10" key="1">
    <citation type="submission" date="2017-10" db="EMBL/GenBank/DDBJ databases">
        <title>Comparative genomics in systemic dimorphic fungi from Ajellomycetaceae.</title>
        <authorList>
            <person name="Munoz J.F."/>
            <person name="Mcewen J.G."/>
            <person name="Clay O.K."/>
            <person name="Cuomo C.A."/>
        </authorList>
    </citation>
    <scope>NUCLEOTIDE SEQUENCE [LARGE SCALE GENOMIC DNA]</scope>
    <source>
        <strain evidence="9 10">UAMH4076</strain>
    </source>
</reference>
<dbReference type="PANTHER" id="PTHR23235">
    <property type="entry name" value="KRUEPPEL-LIKE TRANSCRIPTION FACTOR"/>
    <property type="match status" value="1"/>
</dbReference>
<comment type="caution">
    <text evidence="9">The sequence shown here is derived from an EMBL/GenBank/DDBJ whole genome shotgun (WGS) entry which is preliminary data.</text>
</comment>
<dbReference type="Gene3D" id="3.30.160.60">
    <property type="entry name" value="Classic Zinc Finger"/>
    <property type="match status" value="4"/>
</dbReference>
<evidence type="ECO:0000256" key="6">
    <source>
        <dbReference type="PROSITE-ProRule" id="PRU00042"/>
    </source>
</evidence>
<accession>A0A2B7ZEH0</accession>
<sequence>MQILKRITLRRVDTQPMAVLDRDLQVDEGPKMTAGFRAKDGTGNPTSHSFVGWSTDKVGPRARRARPLKFEMETAVPVTYNVTNHDMNAVAHRRMMAPHQHHHHHHHDQNIAHRPLVASATLNNHPHHASYQGYFNSNPNPQVNSHHPRLTTEMNPVQQLSDIRHVKNHNPRLIRPSPPKEDPIPPPPPQRVSVAPVRNTTQHEDSKPTPKPEVEFGTEVDTLMKAIQAKPQSPSPQVEHQLPPLQQKFNHGVANWIHPAYANQMAGNQAIFPSPPQDRIPSSNQKPKRKYECNLPQCRKSFFQKTHLDIHMRAHTGDKPFTCKEPSCGQRFSQLGNLKTHERRHTGEKPYSCEICHKKFAQRGNVRAHKITHEQAKPFTCRLDDCGKQFTQLGNLKSHQNKFHAQTLRNLTLRFASINDSDRMSPHDKELWSYFSTLYRNSNKGIKGRGKDRRVSTAKRSTSTYDGSPSDSEDDAKGRSRSYDRASVVMTSSSDEPDYREQLYHHRNGHH</sequence>
<dbReference type="Proteomes" id="UP000226031">
    <property type="component" value="Unassembled WGS sequence"/>
</dbReference>
<evidence type="ECO:0000313" key="9">
    <source>
        <dbReference type="EMBL" id="PGH31583.1"/>
    </source>
</evidence>